<gene>
    <name evidence="6" type="ORF">SPICI09_005</name>
</gene>
<dbReference type="PANTHER" id="PTHR46233:SF3">
    <property type="entry name" value="HYDROXYACYLGLUTATHIONE HYDROLASE GLOC"/>
    <property type="match status" value="1"/>
</dbReference>
<dbReference type="InterPro" id="IPR001279">
    <property type="entry name" value="Metallo-B-lactamas"/>
</dbReference>
<reference evidence="6" key="1">
    <citation type="journal article" date="2010" name="Appl. Environ. Microbiol.">
        <title>Partial chromosome sequence of Spiroplasma citri reveals extensive viral invasion and important gene decay.</title>
        <authorList>
            <person name="Carle P."/>
            <person name="Saillard C."/>
            <person name="Carrere N."/>
            <person name="Carrere S."/>
            <person name="Duret S."/>
            <person name="Eveillard S."/>
            <person name="Gaurivaud P."/>
            <person name="Gourgues G."/>
            <person name="Gouzy J."/>
            <person name="Salar P."/>
            <person name="Verdin E."/>
            <person name="Breton M."/>
            <person name="Blanchard A."/>
            <person name="Laigret F."/>
            <person name="Bove J.M."/>
            <person name="Renaudin J."/>
            <person name="Foissac X."/>
        </authorList>
    </citation>
    <scope>NUCLEOTIDE SEQUENCE</scope>
    <source>
        <strain evidence="6">GII3-3X</strain>
    </source>
</reference>
<dbReference type="GO" id="GO:0016787">
    <property type="term" value="F:hydrolase activity"/>
    <property type="evidence" value="ECO:0007669"/>
    <property type="project" value="UniProtKB-KW"/>
</dbReference>
<organism evidence="6">
    <name type="scientific">Spiroplasma citri</name>
    <dbReference type="NCBI Taxonomy" id="2133"/>
    <lineage>
        <taxon>Bacteria</taxon>
        <taxon>Bacillati</taxon>
        <taxon>Mycoplasmatota</taxon>
        <taxon>Mollicutes</taxon>
        <taxon>Entomoplasmatales</taxon>
        <taxon>Spiroplasmataceae</taxon>
        <taxon>Spiroplasma</taxon>
    </lineage>
</organism>
<keyword evidence="4" id="KW-0862">Zinc</keyword>
<keyword evidence="3" id="KW-0378">Hydrolase</keyword>
<dbReference type="SUPFAM" id="SSF56281">
    <property type="entry name" value="Metallo-hydrolase/oxidoreductase"/>
    <property type="match status" value="1"/>
</dbReference>
<keyword evidence="2" id="KW-0479">Metal-binding</keyword>
<feature type="domain" description="Metallo-beta-lactamase" evidence="5">
    <location>
        <begin position="22"/>
        <end position="204"/>
    </location>
</feature>
<proteinExistence type="predicted"/>
<protein>
    <recommendedName>
        <fullName evidence="5">Metallo-beta-lactamase domain-containing protein</fullName>
    </recommendedName>
</protein>
<dbReference type="SMART" id="SM00849">
    <property type="entry name" value="Lactamase_B"/>
    <property type="match status" value="1"/>
</dbReference>
<dbReference type="CDD" id="cd06262">
    <property type="entry name" value="metallo-hydrolase-like_MBL-fold"/>
    <property type="match status" value="1"/>
</dbReference>
<dbReference type="InterPro" id="IPR051453">
    <property type="entry name" value="MBL_Glyoxalase_II"/>
</dbReference>
<evidence type="ECO:0000256" key="3">
    <source>
        <dbReference type="ARBA" id="ARBA00022801"/>
    </source>
</evidence>
<dbReference type="AlphaFoldDB" id="Q14MS4"/>
<evidence type="ECO:0000256" key="1">
    <source>
        <dbReference type="ARBA" id="ARBA00001947"/>
    </source>
</evidence>
<evidence type="ECO:0000256" key="4">
    <source>
        <dbReference type="ARBA" id="ARBA00022833"/>
    </source>
</evidence>
<evidence type="ECO:0000256" key="2">
    <source>
        <dbReference type="ARBA" id="ARBA00022723"/>
    </source>
</evidence>
<dbReference type="GO" id="GO:0046872">
    <property type="term" value="F:metal ion binding"/>
    <property type="evidence" value="ECO:0007669"/>
    <property type="project" value="UniProtKB-KW"/>
</dbReference>
<dbReference type="Pfam" id="PF00753">
    <property type="entry name" value="Lactamase_B"/>
    <property type="match status" value="1"/>
</dbReference>
<dbReference type="Gene3D" id="3.60.15.10">
    <property type="entry name" value="Ribonuclease Z/Hydroxyacylglutathione hydrolase-like"/>
    <property type="match status" value="1"/>
</dbReference>
<name>Q14MS4_SPICI</name>
<evidence type="ECO:0000313" key="6">
    <source>
        <dbReference type="EMBL" id="CAK99205.1"/>
    </source>
</evidence>
<sequence length="225" mass="25487">MFHKGEKIMAKMKNFVDATYDNQNVYLIINNQNEAIMIDASNAAKRAIEYIKQKKLTLKALFITHGHIDHYDGLDNVLKEYPDLKIYIQKIDLRLLSQHKVDDETGEILGPGINYPLTNIVALNGDTVVEEIGYHIEIFHIPGHTAGTQMLRIKALNLVTTGASLMPDKTSPGYTGTMCNDNYFITELRRITNLDAKWHVLPGHNKPFRMAHALAEKVITLEEDT</sequence>
<dbReference type="PANTHER" id="PTHR46233">
    <property type="entry name" value="HYDROXYACYLGLUTATHIONE HYDROLASE GLOC"/>
    <property type="match status" value="1"/>
</dbReference>
<dbReference type="EMBL" id="AM285310">
    <property type="protein sequence ID" value="CAK99205.1"/>
    <property type="molecule type" value="Genomic_DNA"/>
</dbReference>
<dbReference type="InterPro" id="IPR036866">
    <property type="entry name" value="RibonucZ/Hydroxyglut_hydro"/>
</dbReference>
<comment type="cofactor">
    <cofactor evidence="1">
        <name>Zn(2+)</name>
        <dbReference type="ChEBI" id="CHEBI:29105"/>
    </cofactor>
</comment>
<accession>Q14MS4</accession>
<evidence type="ECO:0000259" key="5">
    <source>
        <dbReference type="SMART" id="SM00849"/>
    </source>
</evidence>